<proteinExistence type="predicted"/>
<keyword evidence="1" id="KW-0472">Membrane</keyword>
<dbReference type="Proteomes" id="UP000266172">
    <property type="component" value="Unassembled WGS sequence"/>
</dbReference>
<dbReference type="InterPro" id="IPR012495">
    <property type="entry name" value="TadE-like_dom"/>
</dbReference>
<feature type="transmembrane region" description="Helical" evidence="1">
    <location>
        <begin position="6"/>
        <end position="25"/>
    </location>
</feature>
<name>A0A395V7H8_9FIRM</name>
<accession>A0A395V7H8</accession>
<gene>
    <name evidence="3" type="ORF">DWX93_12705</name>
</gene>
<dbReference type="Pfam" id="PF07811">
    <property type="entry name" value="TadE"/>
    <property type="match status" value="1"/>
</dbReference>
<protein>
    <recommendedName>
        <fullName evidence="2">TadE-like domain-containing protein</fullName>
    </recommendedName>
</protein>
<dbReference type="AlphaFoldDB" id="A0A395V7H8"/>
<keyword evidence="1" id="KW-0812">Transmembrane</keyword>
<feature type="domain" description="TadE-like" evidence="2">
    <location>
        <begin position="6"/>
        <end position="36"/>
    </location>
</feature>
<comment type="caution">
    <text evidence="3">The sequence shown here is derived from an EMBL/GenBank/DDBJ whole genome shotgun (WGS) entry which is preliminary data.</text>
</comment>
<keyword evidence="1" id="KW-1133">Transmembrane helix</keyword>
<evidence type="ECO:0000313" key="3">
    <source>
        <dbReference type="EMBL" id="RGS38381.1"/>
    </source>
</evidence>
<organism evidence="3 4">
    <name type="scientific">Roseburia hominis</name>
    <dbReference type="NCBI Taxonomy" id="301301"/>
    <lineage>
        <taxon>Bacteria</taxon>
        <taxon>Bacillati</taxon>
        <taxon>Bacillota</taxon>
        <taxon>Clostridia</taxon>
        <taxon>Lachnospirales</taxon>
        <taxon>Lachnospiraceae</taxon>
        <taxon>Roseburia</taxon>
    </lineage>
</organism>
<sequence>MNGWRGSLTIEAALVVPLVLALFAFTMKSGIQMYTECRDTALAIRQEQEIEAVKMFYRWQEAGELFQNEDTVH</sequence>
<evidence type="ECO:0000313" key="4">
    <source>
        <dbReference type="Proteomes" id="UP000266172"/>
    </source>
</evidence>
<evidence type="ECO:0000259" key="2">
    <source>
        <dbReference type="Pfam" id="PF07811"/>
    </source>
</evidence>
<evidence type="ECO:0000256" key="1">
    <source>
        <dbReference type="SAM" id="Phobius"/>
    </source>
</evidence>
<dbReference type="EMBL" id="QRVL01000012">
    <property type="protein sequence ID" value="RGS38381.1"/>
    <property type="molecule type" value="Genomic_DNA"/>
</dbReference>
<reference evidence="3 4" key="1">
    <citation type="submission" date="2018-08" db="EMBL/GenBank/DDBJ databases">
        <title>A genome reference for cultivated species of the human gut microbiota.</title>
        <authorList>
            <person name="Zou Y."/>
            <person name="Xue W."/>
            <person name="Luo G."/>
        </authorList>
    </citation>
    <scope>NUCLEOTIDE SEQUENCE [LARGE SCALE GENOMIC DNA]</scope>
    <source>
        <strain evidence="3 4">AF22-12AC</strain>
    </source>
</reference>
<dbReference type="RefSeq" id="WP_118097881.1">
    <property type="nucleotide sequence ID" value="NZ_JAQEDX010000014.1"/>
</dbReference>